<name>A0A2H0YM59_9BACT</name>
<comment type="caution">
    <text evidence="1">The sequence shown here is derived from an EMBL/GenBank/DDBJ whole genome shotgun (WGS) entry which is preliminary data.</text>
</comment>
<dbReference type="Proteomes" id="UP000230088">
    <property type="component" value="Unassembled WGS sequence"/>
</dbReference>
<sequence length="115" mass="13396">MEIIKENINKAYLKKFLGKPFEGVIKFVVDVEREIIAFGGELHSDAEEFLLKDGSNSRNFWGGNLFFSENREKTIIEYSSLINIKPLQNNRSMDIKDRKVVEKIDKIFQKLIVDL</sequence>
<evidence type="ECO:0000313" key="1">
    <source>
        <dbReference type="EMBL" id="PIS39329.1"/>
    </source>
</evidence>
<organism evidence="1 2">
    <name type="scientific">Candidatus Nealsonbacteria bacterium CG08_land_8_20_14_0_20_38_20</name>
    <dbReference type="NCBI Taxonomy" id="1974705"/>
    <lineage>
        <taxon>Bacteria</taxon>
        <taxon>Candidatus Nealsoniibacteriota</taxon>
    </lineage>
</organism>
<evidence type="ECO:0000313" key="2">
    <source>
        <dbReference type="Proteomes" id="UP000230088"/>
    </source>
</evidence>
<dbReference type="Pfam" id="PF18924">
    <property type="entry name" value="DUF5674"/>
    <property type="match status" value="1"/>
</dbReference>
<dbReference type="AlphaFoldDB" id="A0A2H0YM59"/>
<dbReference type="EMBL" id="PEYD01000048">
    <property type="protein sequence ID" value="PIS39329.1"/>
    <property type="molecule type" value="Genomic_DNA"/>
</dbReference>
<accession>A0A2H0YM59</accession>
<dbReference type="InterPro" id="IPR043731">
    <property type="entry name" value="DUF5674"/>
</dbReference>
<gene>
    <name evidence="1" type="ORF">COT33_02575</name>
</gene>
<proteinExistence type="predicted"/>
<reference evidence="2" key="1">
    <citation type="submission" date="2017-09" db="EMBL/GenBank/DDBJ databases">
        <title>Depth-based differentiation of microbial function through sediment-hosted aquifers and enrichment of novel symbionts in the deep terrestrial subsurface.</title>
        <authorList>
            <person name="Probst A.J."/>
            <person name="Ladd B."/>
            <person name="Jarett J.K."/>
            <person name="Geller-Mcgrath D.E."/>
            <person name="Sieber C.M.K."/>
            <person name="Emerson J.B."/>
            <person name="Anantharaman K."/>
            <person name="Thomas B.C."/>
            <person name="Malmstrom R."/>
            <person name="Stieglmeier M."/>
            <person name="Klingl A."/>
            <person name="Woyke T."/>
            <person name="Ryan C.M."/>
            <person name="Banfield J.F."/>
        </authorList>
    </citation>
    <scope>NUCLEOTIDE SEQUENCE [LARGE SCALE GENOMIC DNA]</scope>
</reference>
<protein>
    <submittedName>
        <fullName evidence="1">Uncharacterized protein</fullName>
    </submittedName>
</protein>